<dbReference type="Proteomes" id="UP000410492">
    <property type="component" value="Unassembled WGS sequence"/>
</dbReference>
<name>A0A653CAJ6_CALMS</name>
<feature type="region of interest" description="Disordered" evidence="1">
    <location>
        <begin position="61"/>
        <end position="94"/>
    </location>
</feature>
<proteinExistence type="predicted"/>
<accession>A0A653CAJ6</accession>
<dbReference type="AlphaFoldDB" id="A0A653CAJ6"/>
<gene>
    <name evidence="2" type="ORF">CALMAC_LOCUS7559</name>
</gene>
<dbReference type="EMBL" id="CAACVG010007338">
    <property type="protein sequence ID" value="VEN44935.1"/>
    <property type="molecule type" value="Genomic_DNA"/>
</dbReference>
<reference evidence="2 3" key="1">
    <citation type="submission" date="2019-01" db="EMBL/GenBank/DDBJ databases">
        <authorList>
            <person name="Sayadi A."/>
        </authorList>
    </citation>
    <scope>NUCLEOTIDE SEQUENCE [LARGE SCALE GENOMIC DNA]</scope>
</reference>
<sequence>MAGDRKRTASHTIDVPASAGHHGSRKRRTSSSTDDSPKDSQMDECSAALVLMSLSCSPHSPNFNLLSYPGTSPGGGGSSSSDSASYRSTPSPHR</sequence>
<protein>
    <submittedName>
        <fullName evidence="2">Uncharacterized protein</fullName>
    </submittedName>
</protein>
<evidence type="ECO:0000313" key="2">
    <source>
        <dbReference type="EMBL" id="VEN44935.1"/>
    </source>
</evidence>
<organism evidence="2 3">
    <name type="scientific">Callosobruchus maculatus</name>
    <name type="common">Southern cowpea weevil</name>
    <name type="synonym">Pulse bruchid</name>
    <dbReference type="NCBI Taxonomy" id="64391"/>
    <lineage>
        <taxon>Eukaryota</taxon>
        <taxon>Metazoa</taxon>
        <taxon>Ecdysozoa</taxon>
        <taxon>Arthropoda</taxon>
        <taxon>Hexapoda</taxon>
        <taxon>Insecta</taxon>
        <taxon>Pterygota</taxon>
        <taxon>Neoptera</taxon>
        <taxon>Endopterygota</taxon>
        <taxon>Coleoptera</taxon>
        <taxon>Polyphaga</taxon>
        <taxon>Cucujiformia</taxon>
        <taxon>Chrysomeloidea</taxon>
        <taxon>Chrysomelidae</taxon>
        <taxon>Bruchinae</taxon>
        <taxon>Bruchini</taxon>
        <taxon>Callosobruchus</taxon>
    </lineage>
</organism>
<feature type="region of interest" description="Disordered" evidence="1">
    <location>
        <begin position="1"/>
        <end position="44"/>
    </location>
</feature>
<feature type="compositionally biased region" description="Low complexity" evidence="1">
    <location>
        <begin position="79"/>
        <end position="94"/>
    </location>
</feature>
<keyword evidence="3" id="KW-1185">Reference proteome</keyword>
<evidence type="ECO:0000313" key="3">
    <source>
        <dbReference type="Proteomes" id="UP000410492"/>
    </source>
</evidence>
<evidence type="ECO:0000256" key="1">
    <source>
        <dbReference type="SAM" id="MobiDB-lite"/>
    </source>
</evidence>